<dbReference type="EMBL" id="JASBWS010000015">
    <property type="protein sequence ID" value="KAJ9112440.1"/>
    <property type="molecule type" value="Genomic_DNA"/>
</dbReference>
<organism evidence="1 2">
    <name type="scientific">Naganishia adeliensis</name>
    <dbReference type="NCBI Taxonomy" id="92952"/>
    <lineage>
        <taxon>Eukaryota</taxon>
        <taxon>Fungi</taxon>
        <taxon>Dikarya</taxon>
        <taxon>Basidiomycota</taxon>
        <taxon>Agaricomycotina</taxon>
        <taxon>Tremellomycetes</taxon>
        <taxon>Filobasidiales</taxon>
        <taxon>Filobasidiaceae</taxon>
        <taxon>Naganishia</taxon>
    </lineage>
</organism>
<accession>A0ACC2WMP9</accession>
<comment type="caution">
    <text evidence="1">The sequence shown here is derived from an EMBL/GenBank/DDBJ whole genome shotgun (WGS) entry which is preliminary data.</text>
</comment>
<reference evidence="1" key="1">
    <citation type="submission" date="2023-04" db="EMBL/GenBank/DDBJ databases">
        <title>Draft Genome sequencing of Naganishia species isolated from polar environments using Oxford Nanopore Technology.</title>
        <authorList>
            <person name="Leo P."/>
            <person name="Venkateswaran K."/>
        </authorList>
    </citation>
    <scope>NUCLEOTIDE SEQUENCE</scope>
    <source>
        <strain evidence="1">MNA-CCFEE 5262</strain>
    </source>
</reference>
<name>A0ACC2WMP9_9TREE</name>
<evidence type="ECO:0000313" key="1">
    <source>
        <dbReference type="EMBL" id="KAJ9112440.1"/>
    </source>
</evidence>
<dbReference type="Proteomes" id="UP001230649">
    <property type="component" value="Unassembled WGS sequence"/>
</dbReference>
<gene>
    <name evidence="1" type="ORF">QFC20_002228</name>
</gene>
<keyword evidence="2" id="KW-1185">Reference proteome</keyword>
<evidence type="ECO:0000313" key="2">
    <source>
        <dbReference type="Proteomes" id="UP001230649"/>
    </source>
</evidence>
<sequence length="1625" mass="182849">MNIDLEDQSVLLRKIEQHRLREQNLSSLPSLEQTSDYEGSDEEEERERIQFIIKQNREKRAREEIDKENRGDLQDDDLETRVPTRVSKQPIYSQAQKSQRSTTPPFQPTNRILDALRSPSASTASSDQLPTLANDSGASSNGVPVSSTPAPNRNDLRHSNTASTIKPAVDSTSPASQKRFAKTLHHRNDIKVARLSVGSSVNGSFGMATIQHGDVDAAYGESQHSELHSNNSLDLPRLTDHDLPARVQYRDYATPIKGGEDSATLDEPTARRIQNPRGSLLNDRATPMDSPRVPDDRCETSLEDQANFDHSERNDSERGHDMSDFTDGEERNGGREDVVDMVVRMPDETIDSNGHREQDRIPSLSRSASDDSDRSGASDNVAQTPVIDFDEQQFGPNAETPARLGTSKEIPDSAVSVRTTLSELEDVPEEDENSGRYSDGTTPARKTTGNAFTTTPAGAYSPHQSTLSTPGMARNASVMETPLQQTQPPSFNTMIRDQSLRDITNSMQDGRYDSPAPSEYHLGSKAATLQTPKAGEKSRADFLLSRLESTSKPLRYKAIRGRMSVAGVGDFNRHNPAEMSLLGQSIAQFQSAPGEEEFEVGEISSVSLSSSLDLTTDKRMSTARRGRGNLSVPEINLSDGAVQDGVDPSNLVKEMRLINIGLQRENESVNREKENIIRWCQSNGLQIPENLLRDGPGSGQDDSSPINQSEKNELKRQLREAEEDCDQKDDEISQLKERLRVIASLESEVQRLHRDIVSKEKEAEEDRVRIGDLQHLLEEQDGVAKREEVTMDTDFHELEEKIKVLTQDKERLTHALDVQAAEEGQSQLHDEINDLRDELEKNTEQLQEYEQTIRDLQSKLQNAVDENARFVGDAFQAEDAAKYASVTRQNLESDVERQRAANAGLQEENRTLENNIAEMEDRLRHHEETEADNLEELEELNEKLTKLSQEKEGLSSELRTLQGEIDELHQSLDSSADDLGRTENKYLLETRRANDLQDQLKASGAALQAARSEVETLERELDGRGDKSIDGDTVRHLSSELSQAQSAVKHLQERLEACEDELASAQHQAANQARQMATIRQKDVKIEALLAEKTALLQRVQILSEQQSNLSVVKDHQTPGKGTSAMAPSTPFSALRPINRVLLNLRAPRTPGQLSEMTWLSGSSVGGGAEEVMMAQLQAMEEELRKANQHIDENFEQLEKRGLLGCSLADELADAHSQIANLKERLQKFRQQHNRAIDQLVATECPGCDLLFDAAEPLRKVVADSGLDSRSRLRQSLATLREQYDGLQREHQKHRERHDSAIKAMNEEIESLVKEKMEVTDQNRKTIIDLENEHVKQIRRLRAEKEELEDERHGMETRLAQIEKEMEAEQRKAKALQRDLDTASMRIHGLKSEGSELRNENNNLSSEVSTAQKRLRVAEQTAEESQGLKSEIQALQSQYRASQEKTRRTEQERDQLREQLGGLQHCLASAEDKLSKEAKSHDNLRKQLGSLETSLKQHRREAEEFSQALKLMQTQHDTDKHKADRADELHKDKEQAMRTIEALERQLANVESRMSHGSVAEQGVSYPSTVEMLRETQSRLISDRKTLTSQVRYLHALYARENTFRDGLLVQKQYLLRLLGKFRQT</sequence>
<proteinExistence type="predicted"/>
<protein>
    <submittedName>
        <fullName evidence="1">Uncharacterized protein</fullName>
    </submittedName>
</protein>